<accession>A0A4Q7L5G6</accession>
<gene>
    <name evidence="1" type="ORF">EV193_101451</name>
</gene>
<dbReference type="EMBL" id="SGWQ01000001">
    <property type="protein sequence ID" value="RZS44575.1"/>
    <property type="molecule type" value="Genomic_DNA"/>
</dbReference>
<organism evidence="1 2">
    <name type="scientific">Herbihabitans rhizosphaerae</name>
    <dbReference type="NCBI Taxonomy" id="1872711"/>
    <lineage>
        <taxon>Bacteria</taxon>
        <taxon>Bacillati</taxon>
        <taxon>Actinomycetota</taxon>
        <taxon>Actinomycetes</taxon>
        <taxon>Pseudonocardiales</taxon>
        <taxon>Pseudonocardiaceae</taxon>
        <taxon>Herbihabitans</taxon>
    </lineage>
</organism>
<reference evidence="1 2" key="1">
    <citation type="submission" date="2019-02" db="EMBL/GenBank/DDBJ databases">
        <title>Genomic Encyclopedia of Type Strains, Phase IV (KMG-IV): sequencing the most valuable type-strain genomes for metagenomic binning, comparative biology and taxonomic classification.</title>
        <authorList>
            <person name="Goeker M."/>
        </authorList>
    </citation>
    <scope>NUCLEOTIDE SEQUENCE [LARGE SCALE GENOMIC DNA]</scope>
    <source>
        <strain evidence="1 2">DSM 101727</strain>
    </source>
</reference>
<evidence type="ECO:0000313" key="1">
    <source>
        <dbReference type="EMBL" id="RZS44575.1"/>
    </source>
</evidence>
<protein>
    <recommendedName>
        <fullName evidence="3">STAS/SEC14 domain-containing protein</fullName>
    </recommendedName>
</protein>
<evidence type="ECO:0000313" key="2">
    <source>
        <dbReference type="Proteomes" id="UP000294257"/>
    </source>
</evidence>
<dbReference type="AlphaFoldDB" id="A0A4Q7L5G6"/>
<name>A0A4Q7L5G6_9PSEU</name>
<proteinExistence type="predicted"/>
<comment type="caution">
    <text evidence="1">The sequence shown here is derived from an EMBL/GenBank/DDBJ whole genome shotgun (WGS) entry which is preliminary data.</text>
</comment>
<keyword evidence="2" id="KW-1185">Reference proteome</keyword>
<sequence length="145" mass="15521">MSEDLKEEPVREATPTPREPLVRIAAADLTPTEAARVVNDVLTEASGRHARFAAVIQMPSTADQPAERRRVIGGVGERIRMLKQLRPRLKETCRGLAFVVSAEAKSANSKAIKAGPTMWGCPTFATDDVAVATAWAEARLAGGDA</sequence>
<evidence type="ECO:0008006" key="3">
    <source>
        <dbReference type="Google" id="ProtNLM"/>
    </source>
</evidence>
<dbReference type="Proteomes" id="UP000294257">
    <property type="component" value="Unassembled WGS sequence"/>
</dbReference>